<proteinExistence type="predicted"/>
<evidence type="ECO:0000313" key="1">
    <source>
        <dbReference type="EMBL" id="CAH1396262.1"/>
    </source>
</evidence>
<evidence type="ECO:0000313" key="2">
    <source>
        <dbReference type="Proteomes" id="UP001152798"/>
    </source>
</evidence>
<accession>A0A9P0H6C0</accession>
<dbReference type="Proteomes" id="UP001152798">
    <property type="component" value="Chromosome 3"/>
</dbReference>
<reference evidence="1" key="1">
    <citation type="submission" date="2022-01" db="EMBL/GenBank/DDBJ databases">
        <authorList>
            <person name="King R."/>
        </authorList>
    </citation>
    <scope>NUCLEOTIDE SEQUENCE</scope>
</reference>
<name>A0A9P0H6C0_NEZVI</name>
<dbReference type="EMBL" id="OV725079">
    <property type="protein sequence ID" value="CAH1396262.1"/>
    <property type="molecule type" value="Genomic_DNA"/>
</dbReference>
<protein>
    <submittedName>
        <fullName evidence="1">Uncharacterized protein</fullName>
    </submittedName>
</protein>
<organism evidence="1 2">
    <name type="scientific">Nezara viridula</name>
    <name type="common">Southern green stink bug</name>
    <name type="synonym">Cimex viridulus</name>
    <dbReference type="NCBI Taxonomy" id="85310"/>
    <lineage>
        <taxon>Eukaryota</taxon>
        <taxon>Metazoa</taxon>
        <taxon>Ecdysozoa</taxon>
        <taxon>Arthropoda</taxon>
        <taxon>Hexapoda</taxon>
        <taxon>Insecta</taxon>
        <taxon>Pterygota</taxon>
        <taxon>Neoptera</taxon>
        <taxon>Paraneoptera</taxon>
        <taxon>Hemiptera</taxon>
        <taxon>Heteroptera</taxon>
        <taxon>Panheteroptera</taxon>
        <taxon>Pentatomomorpha</taxon>
        <taxon>Pentatomoidea</taxon>
        <taxon>Pentatomidae</taxon>
        <taxon>Pentatominae</taxon>
        <taxon>Nezara</taxon>
    </lineage>
</organism>
<keyword evidence="2" id="KW-1185">Reference proteome</keyword>
<gene>
    <name evidence="1" type="ORF">NEZAVI_LOCUS6366</name>
</gene>
<feature type="non-terminal residue" evidence="1">
    <location>
        <position position="143"/>
    </location>
</feature>
<dbReference type="AlphaFoldDB" id="A0A9P0H6C0"/>
<sequence>MVLINDRTGECGKEQSRTMELITNGGTIQERTLHGAFFTRAQNGPKQSVSQGLSHSRATSFYIPNRSRRSSPDLQEYVGTPQWDLSYLPQEPPVPLCFRYLHSAFWAISTSSTDFHHYLWGRKGFRHVSKNEQRIKHDDKRQQ</sequence>